<evidence type="ECO:0000256" key="5">
    <source>
        <dbReference type="ARBA" id="ARBA00023251"/>
    </source>
</evidence>
<evidence type="ECO:0000256" key="8">
    <source>
        <dbReference type="ARBA" id="ARBA00048923"/>
    </source>
</evidence>
<dbReference type="InterPro" id="IPR016181">
    <property type="entry name" value="Acyl_CoA_acyltransferase"/>
</dbReference>
<sequence>MPAIDASTTVHICGPAELDDWSILRGELWADGTAEDHRTFAAASLDEPTRLIAFLARDGDGAPVGFAEASLRFDYVNGCATSPVGFLEGLYVREAARRRGIARGLVVAVEQWARGCGCTELASDALLENAVSQKVHRGVGFAETERVVFFRKSLEIPEVQ</sequence>
<keyword evidence="12" id="KW-1185">Reference proteome</keyword>
<name>A0ABT6N1W5_9SPHN</name>
<dbReference type="Pfam" id="PF00583">
    <property type="entry name" value="Acetyltransf_1"/>
    <property type="match status" value="1"/>
</dbReference>
<evidence type="ECO:0000313" key="12">
    <source>
        <dbReference type="Proteomes" id="UP001160625"/>
    </source>
</evidence>
<protein>
    <recommendedName>
        <fullName evidence="3 9">Aminoglycoside N(6')-acetyltransferase type 1</fullName>
        <ecNumber evidence="2 9">2.3.1.82</ecNumber>
    </recommendedName>
    <alternativeName>
        <fullName evidence="7 9">Aminoglycoside resistance protein</fullName>
    </alternativeName>
</protein>
<dbReference type="PIRSF" id="PIRSF000452">
    <property type="entry name" value="6-N-acetyltransf"/>
    <property type="match status" value="1"/>
</dbReference>
<dbReference type="EMBL" id="JARYGZ010000001">
    <property type="protein sequence ID" value="MDH7639278.1"/>
    <property type="molecule type" value="Genomic_DNA"/>
</dbReference>
<dbReference type="SUPFAM" id="SSF55729">
    <property type="entry name" value="Acyl-CoA N-acyltransferases (Nat)"/>
    <property type="match status" value="1"/>
</dbReference>
<gene>
    <name evidence="11" type="ORF">QGN17_11105</name>
</gene>
<evidence type="ECO:0000256" key="7">
    <source>
        <dbReference type="ARBA" id="ARBA00029660"/>
    </source>
</evidence>
<evidence type="ECO:0000256" key="3">
    <source>
        <dbReference type="ARBA" id="ARBA00017677"/>
    </source>
</evidence>
<evidence type="ECO:0000256" key="2">
    <source>
        <dbReference type="ARBA" id="ARBA00012888"/>
    </source>
</evidence>
<evidence type="ECO:0000256" key="9">
    <source>
        <dbReference type="PIRNR" id="PIRNR000452"/>
    </source>
</evidence>
<keyword evidence="5 9" id="KW-0046">Antibiotic resistance</keyword>
<evidence type="ECO:0000256" key="6">
    <source>
        <dbReference type="ARBA" id="ARBA00023315"/>
    </source>
</evidence>
<dbReference type="EC" id="2.3.1.82" evidence="2 9"/>
<dbReference type="PANTHER" id="PTHR43877">
    <property type="entry name" value="AMINOALKYLPHOSPHONATE N-ACETYLTRANSFERASE-RELATED-RELATED"/>
    <property type="match status" value="1"/>
</dbReference>
<evidence type="ECO:0000259" key="10">
    <source>
        <dbReference type="PROSITE" id="PS51186"/>
    </source>
</evidence>
<dbReference type="InterPro" id="IPR050832">
    <property type="entry name" value="Bact_Acetyltransf"/>
</dbReference>
<proteinExistence type="predicted"/>
<dbReference type="InterPro" id="IPR024170">
    <property type="entry name" value="Aminoglycoside_N6-AcTrfrase"/>
</dbReference>
<dbReference type="InterPro" id="IPR000182">
    <property type="entry name" value="GNAT_dom"/>
</dbReference>
<feature type="domain" description="N-acetyltransferase" evidence="10">
    <location>
        <begin position="8"/>
        <end position="160"/>
    </location>
</feature>
<evidence type="ECO:0000313" key="11">
    <source>
        <dbReference type="EMBL" id="MDH7639278.1"/>
    </source>
</evidence>
<evidence type="ECO:0000256" key="4">
    <source>
        <dbReference type="ARBA" id="ARBA00022679"/>
    </source>
</evidence>
<organism evidence="11 12">
    <name type="scientific">Sphingomonas oryzagri</name>
    <dbReference type="NCBI Taxonomy" id="3042314"/>
    <lineage>
        <taxon>Bacteria</taxon>
        <taxon>Pseudomonadati</taxon>
        <taxon>Pseudomonadota</taxon>
        <taxon>Alphaproteobacteria</taxon>
        <taxon>Sphingomonadales</taxon>
        <taxon>Sphingomonadaceae</taxon>
        <taxon>Sphingomonas</taxon>
    </lineage>
</organism>
<evidence type="ECO:0000256" key="1">
    <source>
        <dbReference type="ARBA" id="ARBA00011738"/>
    </source>
</evidence>
<keyword evidence="6 9" id="KW-0012">Acyltransferase</keyword>
<dbReference type="PROSITE" id="PS51186">
    <property type="entry name" value="GNAT"/>
    <property type="match status" value="1"/>
</dbReference>
<dbReference type="Gene3D" id="3.40.630.30">
    <property type="match status" value="1"/>
</dbReference>
<dbReference type="CDD" id="cd04301">
    <property type="entry name" value="NAT_SF"/>
    <property type="match status" value="1"/>
</dbReference>
<keyword evidence="4 9" id="KW-0808">Transferase</keyword>
<reference evidence="11" key="1">
    <citation type="submission" date="2023-04" db="EMBL/GenBank/DDBJ databases">
        <title>Sphingomonas sp. MAHUQ-71 isolated from rice field.</title>
        <authorList>
            <person name="Huq M.A."/>
        </authorList>
    </citation>
    <scope>NUCLEOTIDE SEQUENCE</scope>
    <source>
        <strain evidence="11">MAHUQ-71</strain>
    </source>
</reference>
<comment type="caution">
    <text evidence="11">The sequence shown here is derived from an EMBL/GenBank/DDBJ whole genome shotgun (WGS) entry which is preliminary data.</text>
</comment>
<comment type="subunit">
    <text evidence="1 9">Homodimer.</text>
</comment>
<accession>A0ABT6N1W5</accession>
<dbReference type="NCBIfam" id="NF043067">
    <property type="entry name" value="AAC_6p_group_E"/>
    <property type="match status" value="1"/>
</dbReference>
<comment type="catalytic activity">
    <reaction evidence="8 9">
        <text>kanamycin B + acetyl-CoA = N(6')-acetylkanamycin B + CoA + H(+)</text>
        <dbReference type="Rhea" id="RHEA:16449"/>
        <dbReference type="ChEBI" id="CHEBI:15378"/>
        <dbReference type="ChEBI" id="CHEBI:57287"/>
        <dbReference type="ChEBI" id="CHEBI:57288"/>
        <dbReference type="ChEBI" id="CHEBI:58390"/>
        <dbReference type="ChEBI" id="CHEBI:58549"/>
        <dbReference type="EC" id="2.3.1.82"/>
    </reaction>
</comment>
<comment type="function">
    <text evidence="9">Catalyzes the transfer of an acetyl group from acetyl-CoA to the 6'-amino group of aminoglycoside molecules conferring resistance to antibiotics containing the purpurosamine ring.</text>
</comment>
<dbReference type="Proteomes" id="UP001160625">
    <property type="component" value="Unassembled WGS sequence"/>
</dbReference>
<dbReference type="RefSeq" id="WP_281044554.1">
    <property type="nucleotide sequence ID" value="NZ_JARYGZ010000001.1"/>
</dbReference>